<sequence length="86" mass="9716">MTALQRLDTVTNLQPIARDRLTLVEPEYQLIQSLPAGQVGTVLEVYPGEQPSYLVEFADLEGREYAMANLKPDEMLTLHYELLHAS</sequence>
<name>A0A8K2A844_9CYAN</name>
<dbReference type="EMBL" id="WVIC01000014">
    <property type="protein sequence ID" value="NCJ06605.1"/>
    <property type="molecule type" value="Genomic_DNA"/>
</dbReference>
<reference evidence="1" key="1">
    <citation type="submission" date="2019-12" db="EMBL/GenBank/DDBJ databases">
        <title>High-Quality draft genome sequences of three cyanobacteria isolated from the limestone walls of the Old Cathedral of Coimbra.</title>
        <authorList>
            <person name="Tiago I."/>
            <person name="Soares F."/>
            <person name="Portugal A."/>
        </authorList>
    </citation>
    <scope>NUCLEOTIDE SEQUENCE [LARGE SCALE GENOMIC DNA]</scope>
    <source>
        <strain evidence="1">C</strain>
    </source>
</reference>
<dbReference type="AlphaFoldDB" id="A0A8K2A844"/>
<dbReference type="RefSeq" id="WP_161825075.1">
    <property type="nucleotide sequence ID" value="NZ_WVIC01000014.1"/>
</dbReference>
<proteinExistence type="predicted"/>
<accession>A0A8K2A844</accession>
<gene>
    <name evidence="1" type="ORF">GS597_08830</name>
</gene>
<dbReference type="Pfam" id="PF16277">
    <property type="entry name" value="DUF4926"/>
    <property type="match status" value="1"/>
</dbReference>
<protein>
    <submittedName>
        <fullName evidence="1">DUF4926 domain-containing protein</fullName>
    </submittedName>
</protein>
<evidence type="ECO:0000313" key="2">
    <source>
        <dbReference type="Proteomes" id="UP000607397"/>
    </source>
</evidence>
<dbReference type="InterPro" id="IPR032568">
    <property type="entry name" value="DUF4926"/>
</dbReference>
<evidence type="ECO:0000313" key="1">
    <source>
        <dbReference type="EMBL" id="NCJ06605.1"/>
    </source>
</evidence>
<organism evidence="1 2">
    <name type="scientific">Petrachloros mirabilis ULC683</name>
    <dbReference type="NCBI Taxonomy" id="2781853"/>
    <lineage>
        <taxon>Bacteria</taxon>
        <taxon>Bacillati</taxon>
        <taxon>Cyanobacteriota</taxon>
        <taxon>Cyanophyceae</taxon>
        <taxon>Synechococcales</taxon>
        <taxon>Petrachlorosaceae</taxon>
        <taxon>Petrachloros</taxon>
        <taxon>Petrachloros mirabilis</taxon>
    </lineage>
</organism>
<dbReference type="Proteomes" id="UP000607397">
    <property type="component" value="Unassembled WGS sequence"/>
</dbReference>
<keyword evidence="2" id="KW-1185">Reference proteome</keyword>
<comment type="caution">
    <text evidence="1">The sequence shown here is derived from an EMBL/GenBank/DDBJ whole genome shotgun (WGS) entry which is preliminary data.</text>
</comment>